<dbReference type="PANTHER" id="PTHR30363">
    <property type="entry name" value="HTH-TYPE TRANSCRIPTIONAL REGULATOR SRLR-RELATED"/>
    <property type="match status" value="1"/>
</dbReference>
<sequence length="253" mass="27456">MFAEERKEKIKKLIITQGRVEVKELADQLKSSIHTIRRDLSALEEEGVLSRTHGGAVLTNKVRMPVLKPEARYTEGTEHQHAIARKAASVINAGSTIYIGGSSTERVMLQYLPELANVTVVTNSLEIAVGLRGKEGYVSYLTGGQISTSGNFTDSLALDFLSSLNIDLAFIVGSGLTAKDGLTTSDPNIALFQRKVLESADRSICLANHYKVGTKKFSQIAKLTALGHIITDSLSSENELEQIRNQGVSIEIA</sequence>
<dbReference type="SMART" id="SM01134">
    <property type="entry name" value="DeoRC"/>
    <property type="match status" value="1"/>
</dbReference>
<dbReference type="Pfam" id="PF08220">
    <property type="entry name" value="HTH_DeoR"/>
    <property type="match status" value="1"/>
</dbReference>
<dbReference type="Proteomes" id="UP001235840">
    <property type="component" value="Unassembled WGS sequence"/>
</dbReference>
<dbReference type="Gene3D" id="1.10.10.10">
    <property type="entry name" value="Winged helix-like DNA-binding domain superfamily/Winged helix DNA-binding domain"/>
    <property type="match status" value="1"/>
</dbReference>
<dbReference type="InterPro" id="IPR037171">
    <property type="entry name" value="NagB/RpiA_transferase-like"/>
</dbReference>
<evidence type="ECO:0000256" key="1">
    <source>
        <dbReference type="ARBA" id="ARBA00023015"/>
    </source>
</evidence>
<keyword evidence="1" id="KW-0805">Transcription regulation</keyword>
<proteinExistence type="predicted"/>
<dbReference type="PANTHER" id="PTHR30363:SF51">
    <property type="entry name" value="HTH-TYPE TRANSCRIPTIONAL REPRESSOR GLCR"/>
    <property type="match status" value="1"/>
</dbReference>
<dbReference type="InterPro" id="IPR014036">
    <property type="entry name" value="DeoR-like_C"/>
</dbReference>
<dbReference type="PRINTS" id="PR00037">
    <property type="entry name" value="HTHLACR"/>
</dbReference>
<keyword evidence="6" id="KW-1185">Reference proteome</keyword>
<dbReference type="EMBL" id="JAUSTY010000015">
    <property type="protein sequence ID" value="MDQ0167419.1"/>
    <property type="molecule type" value="Genomic_DNA"/>
</dbReference>
<keyword evidence="3" id="KW-0804">Transcription</keyword>
<dbReference type="InterPro" id="IPR001034">
    <property type="entry name" value="DeoR_HTH"/>
</dbReference>
<evidence type="ECO:0000259" key="4">
    <source>
        <dbReference type="PROSITE" id="PS51000"/>
    </source>
</evidence>
<dbReference type="SUPFAM" id="SSF100950">
    <property type="entry name" value="NagB/RpiA/CoA transferase-like"/>
    <property type="match status" value="1"/>
</dbReference>
<dbReference type="InterPro" id="IPR018356">
    <property type="entry name" value="Tscrpt_reg_HTH_DeoR_CS"/>
</dbReference>
<evidence type="ECO:0000256" key="2">
    <source>
        <dbReference type="ARBA" id="ARBA00023125"/>
    </source>
</evidence>
<dbReference type="InterPro" id="IPR036388">
    <property type="entry name" value="WH-like_DNA-bd_sf"/>
</dbReference>
<dbReference type="Gene3D" id="3.40.50.1360">
    <property type="match status" value="1"/>
</dbReference>
<reference evidence="5 6" key="1">
    <citation type="submission" date="2023-07" db="EMBL/GenBank/DDBJ databases">
        <title>Genomic Encyclopedia of Type Strains, Phase IV (KMG-IV): sequencing the most valuable type-strain genomes for metagenomic binning, comparative biology and taxonomic classification.</title>
        <authorList>
            <person name="Goeker M."/>
        </authorList>
    </citation>
    <scope>NUCLEOTIDE SEQUENCE [LARGE SCALE GENOMIC DNA]</scope>
    <source>
        <strain evidence="5 6">DSM 12751</strain>
    </source>
</reference>
<accession>A0ABT9W2X0</accession>
<dbReference type="SMART" id="SM00420">
    <property type="entry name" value="HTH_DEOR"/>
    <property type="match status" value="1"/>
</dbReference>
<evidence type="ECO:0000256" key="3">
    <source>
        <dbReference type="ARBA" id="ARBA00023163"/>
    </source>
</evidence>
<comment type="caution">
    <text evidence="5">The sequence shown here is derived from an EMBL/GenBank/DDBJ whole genome shotgun (WGS) entry which is preliminary data.</text>
</comment>
<name>A0ABT9W2X0_9BACI</name>
<evidence type="ECO:0000313" key="5">
    <source>
        <dbReference type="EMBL" id="MDQ0167419.1"/>
    </source>
</evidence>
<evidence type="ECO:0000313" key="6">
    <source>
        <dbReference type="Proteomes" id="UP001235840"/>
    </source>
</evidence>
<dbReference type="PROSITE" id="PS51000">
    <property type="entry name" value="HTH_DEOR_2"/>
    <property type="match status" value="1"/>
</dbReference>
<dbReference type="InterPro" id="IPR036390">
    <property type="entry name" value="WH_DNA-bd_sf"/>
</dbReference>
<dbReference type="PROSITE" id="PS00894">
    <property type="entry name" value="HTH_DEOR_1"/>
    <property type="match status" value="1"/>
</dbReference>
<gene>
    <name evidence="5" type="ORF">J2S11_003344</name>
</gene>
<dbReference type="InterPro" id="IPR050313">
    <property type="entry name" value="Carb_Metab_HTH_regulators"/>
</dbReference>
<feature type="domain" description="HTH deoR-type" evidence="4">
    <location>
        <begin position="3"/>
        <end position="58"/>
    </location>
</feature>
<protein>
    <submittedName>
        <fullName evidence="5">DeoR/GlpR family transcriptional regulator of sugar metabolism</fullName>
    </submittedName>
</protein>
<dbReference type="RefSeq" id="WP_307396317.1">
    <property type="nucleotide sequence ID" value="NZ_BAAADK010000002.1"/>
</dbReference>
<dbReference type="SUPFAM" id="SSF46785">
    <property type="entry name" value="Winged helix' DNA-binding domain"/>
    <property type="match status" value="1"/>
</dbReference>
<keyword evidence="2" id="KW-0238">DNA-binding</keyword>
<dbReference type="Pfam" id="PF00455">
    <property type="entry name" value="DeoRC"/>
    <property type="match status" value="1"/>
</dbReference>
<organism evidence="5 6">
    <name type="scientific">Caldalkalibacillus horti</name>
    <dbReference type="NCBI Taxonomy" id="77523"/>
    <lineage>
        <taxon>Bacteria</taxon>
        <taxon>Bacillati</taxon>
        <taxon>Bacillota</taxon>
        <taxon>Bacilli</taxon>
        <taxon>Bacillales</taxon>
        <taxon>Bacillaceae</taxon>
        <taxon>Caldalkalibacillus</taxon>
    </lineage>
</organism>